<feature type="domain" description="Non-haem dioxygenase N-terminal" evidence="3">
    <location>
        <begin position="13"/>
        <end position="47"/>
    </location>
</feature>
<keyword evidence="4" id="KW-0560">Oxidoreductase</keyword>
<dbReference type="InterPro" id="IPR027443">
    <property type="entry name" value="IPNS-like_sf"/>
</dbReference>
<gene>
    <name evidence="4" type="ordered locus">MTR_4g027020</name>
</gene>
<reference evidence="5" key="3">
    <citation type="submission" date="2015-04" db="UniProtKB">
        <authorList>
            <consortium name="EnsemblPlants"/>
        </authorList>
    </citation>
    <scope>IDENTIFICATION</scope>
    <source>
        <strain evidence="5">cv. Jemalong A17</strain>
    </source>
</reference>
<evidence type="ECO:0000256" key="2">
    <source>
        <dbReference type="ARBA" id="ARBA00023004"/>
    </source>
</evidence>
<evidence type="ECO:0000313" key="4">
    <source>
        <dbReference type="EMBL" id="AES87434.1"/>
    </source>
</evidence>
<keyword evidence="1" id="KW-0479">Metal-binding</keyword>
<reference evidence="4 6" key="2">
    <citation type="journal article" date="2014" name="BMC Genomics">
        <title>An improved genome release (version Mt4.0) for the model legume Medicago truncatula.</title>
        <authorList>
            <person name="Tang H."/>
            <person name="Krishnakumar V."/>
            <person name="Bidwell S."/>
            <person name="Rosen B."/>
            <person name="Chan A."/>
            <person name="Zhou S."/>
            <person name="Gentzbittel L."/>
            <person name="Childs K.L."/>
            <person name="Yandell M."/>
            <person name="Gundlach H."/>
            <person name="Mayer K.F."/>
            <person name="Schwartz D.C."/>
            <person name="Town C.D."/>
        </authorList>
    </citation>
    <scope>GENOME REANNOTATION</scope>
    <source>
        <strain evidence="5 6">cv. Jemalong A17</strain>
    </source>
</reference>
<dbReference type="InterPro" id="IPR026992">
    <property type="entry name" value="DIOX_N"/>
</dbReference>
<reference evidence="4 6" key="1">
    <citation type="journal article" date="2011" name="Nature">
        <title>The Medicago genome provides insight into the evolution of rhizobial symbioses.</title>
        <authorList>
            <person name="Young N.D."/>
            <person name="Debelle F."/>
            <person name="Oldroyd G.E."/>
            <person name="Geurts R."/>
            <person name="Cannon S.B."/>
            <person name="Udvardi M.K."/>
            <person name="Benedito V.A."/>
            <person name="Mayer K.F."/>
            <person name="Gouzy J."/>
            <person name="Schoof H."/>
            <person name="Van de Peer Y."/>
            <person name="Proost S."/>
            <person name="Cook D.R."/>
            <person name="Meyers B.C."/>
            <person name="Spannagl M."/>
            <person name="Cheung F."/>
            <person name="De Mita S."/>
            <person name="Krishnakumar V."/>
            <person name="Gundlach H."/>
            <person name="Zhou S."/>
            <person name="Mudge J."/>
            <person name="Bharti A.K."/>
            <person name="Murray J.D."/>
            <person name="Naoumkina M.A."/>
            <person name="Rosen B."/>
            <person name="Silverstein K.A."/>
            <person name="Tang H."/>
            <person name="Rombauts S."/>
            <person name="Zhao P.X."/>
            <person name="Zhou P."/>
            <person name="Barbe V."/>
            <person name="Bardou P."/>
            <person name="Bechner M."/>
            <person name="Bellec A."/>
            <person name="Berger A."/>
            <person name="Berges H."/>
            <person name="Bidwell S."/>
            <person name="Bisseling T."/>
            <person name="Choisne N."/>
            <person name="Couloux A."/>
            <person name="Denny R."/>
            <person name="Deshpande S."/>
            <person name="Dai X."/>
            <person name="Doyle J.J."/>
            <person name="Dudez A.M."/>
            <person name="Farmer A.D."/>
            <person name="Fouteau S."/>
            <person name="Franken C."/>
            <person name="Gibelin C."/>
            <person name="Gish J."/>
            <person name="Goldstein S."/>
            <person name="Gonzalez A.J."/>
            <person name="Green P.J."/>
            <person name="Hallab A."/>
            <person name="Hartog M."/>
            <person name="Hua A."/>
            <person name="Humphray S.J."/>
            <person name="Jeong D.H."/>
            <person name="Jing Y."/>
            <person name="Jocker A."/>
            <person name="Kenton S.M."/>
            <person name="Kim D.J."/>
            <person name="Klee K."/>
            <person name="Lai H."/>
            <person name="Lang C."/>
            <person name="Lin S."/>
            <person name="Macmil S.L."/>
            <person name="Magdelenat G."/>
            <person name="Matthews L."/>
            <person name="McCorrison J."/>
            <person name="Monaghan E.L."/>
            <person name="Mun J.H."/>
            <person name="Najar F.Z."/>
            <person name="Nicholson C."/>
            <person name="Noirot C."/>
            <person name="O'Bleness M."/>
            <person name="Paule C.R."/>
            <person name="Poulain J."/>
            <person name="Prion F."/>
            <person name="Qin B."/>
            <person name="Qu C."/>
            <person name="Retzel E.F."/>
            <person name="Riddle C."/>
            <person name="Sallet E."/>
            <person name="Samain S."/>
            <person name="Samson N."/>
            <person name="Sanders I."/>
            <person name="Saurat O."/>
            <person name="Scarpelli C."/>
            <person name="Schiex T."/>
            <person name="Segurens B."/>
            <person name="Severin A.J."/>
            <person name="Sherrier D.J."/>
            <person name="Shi R."/>
            <person name="Sims S."/>
            <person name="Singer S.R."/>
            <person name="Sinharoy S."/>
            <person name="Sterck L."/>
            <person name="Viollet A."/>
            <person name="Wang B.B."/>
            <person name="Wang K."/>
            <person name="Wang M."/>
            <person name="Wang X."/>
            <person name="Warfsmann J."/>
            <person name="Weissenbach J."/>
            <person name="White D.D."/>
            <person name="White J.D."/>
            <person name="Wiley G.B."/>
            <person name="Wincker P."/>
            <person name="Xing Y."/>
            <person name="Yang L."/>
            <person name="Yao Z."/>
            <person name="Ying F."/>
            <person name="Zhai J."/>
            <person name="Zhou L."/>
            <person name="Zuber A."/>
            <person name="Denarie J."/>
            <person name="Dixon R.A."/>
            <person name="May G.D."/>
            <person name="Schwartz D.C."/>
            <person name="Rogers J."/>
            <person name="Quetier F."/>
            <person name="Town C.D."/>
            <person name="Roe B.A."/>
        </authorList>
    </citation>
    <scope>NUCLEOTIDE SEQUENCE [LARGE SCALE GENOMIC DNA]</scope>
    <source>
        <strain evidence="4">A17</strain>
        <strain evidence="5 6">cv. Jemalong A17</strain>
    </source>
</reference>
<dbReference type="Pfam" id="PF14226">
    <property type="entry name" value="DIOX_N"/>
    <property type="match status" value="1"/>
</dbReference>
<keyword evidence="6" id="KW-1185">Reference proteome</keyword>
<protein>
    <submittedName>
        <fullName evidence="4">Non-heme dioxygenase in morphine synthesis amino-terminal protein</fullName>
    </submittedName>
</protein>
<evidence type="ECO:0000259" key="3">
    <source>
        <dbReference type="Pfam" id="PF14226"/>
    </source>
</evidence>
<dbReference type="EMBL" id="CM001220">
    <property type="protein sequence ID" value="AES87434.1"/>
    <property type="molecule type" value="Genomic_DNA"/>
</dbReference>
<accession>G7JH31</accession>
<evidence type="ECO:0000256" key="1">
    <source>
        <dbReference type="ARBA" id="ARBA00022723"/>
    </source>
</evidence>
<dbReference type="SUPFAM" id="SSF51197">
    <property type="entry name" value="Clavaminate synthase-like"/>
    <property type="match status" value="1"/>
</dbReference>
<evidence type="ECO:0000313" key="5">
    <source>
        <dbReference type="EnsemblPlants" id="AES87434"/>
    </source>
</evidence>
<dbReference type="GO" id="GO:0051213">
    <property type="term" value="F:dioxygenase activity"/>
    <property type="evidence" value="ECO:0007669"/>
    <property type="project" value="UniProtKB-KW"/>
</dbReference>
<dbReference type="Proteomes" id="UP000002051">
    <property type="component" value="Chromosome 4"/>
</dbReference>
<dbReference type="PaxDb" id="3880-AES87434"/>
<keyword evidence="2" id="KW-0408">Iron</keyword>
<dbReference type="HOGENOM" id="CLU_3035385_0_0_1"/>
<proteinExistence type="predicted"/>
<sequence length="55" mass="6652">MIFYKYPLKIYTYLINHGVNTSLVENMKIGVEQFFNLPIEEKKKKFRQTPNDIQQ</sequence>
<dbReference type="Gene3D" id="2.60.120.330">
    <property type="entry name" value="B-lactam Antibiotic, Isopenicillin N Synthase, Chain"/>
    <property type="match status" value="1"/>
</dbReference>
<organism evidence="4 6">
    <name type="scientific">Medicago truncatula</name>
    <name type="common">Barrel medic</name>
    <name type="synonym">Medicago tribuloides</name>
    <dbReference type="NCBI Taxonomy" id="3880"/>
    <lineage>
        <taxon>Eukaryota</taxon>
        <taxon>Viridiplantae</taxon>
        <taxon>Streptophyta</taxon>
        <taxon>Embryophyta</taxon>
        <taxon>Tracheophyta</taxon>
        <taxon>Spermatophyta</taxon>
        <taxon>Magnoliopsida</taxon>
        <taxon>eudicotyledons</taxon>
        <taxon>Gunneridae</taxon>
        <taxon>Pentapetalae</taxon>
        <taxon>rosids</taxon>
        <taxon>fabids</taxon>
        <taxon>Fabales</taxon>
        <taxon>Fabaceae</taxon>
        <taxon>Papilionoideae</taxon>
        <taxon>50 kb inversion clade</taxon>
        <taxon>NPAAA clade</taxon>
        <taxon>Hologalegina</taxon>
        <taxon>IRL clade</taxon>
        <taxon>Trifolieae</taxon>
        <taxon>Medicago</taxon>
    </lineage>
</organism>
<dbReference type="GO" id="GO:0046872">
    <property type="term" value="F:metal ion binding"/>
    <property type="evidence" value="ECO:0007669"/>
    <property type="project" value="UniProtKB-KW"/>
</dbReference>
<dbReference type="AlphaFoldDB" id="G7JH31"/>
<keyword evidence="4" id="KW-0223">Dioxygenase</keyword>
<dbReference type="EnsemblPlants" id="AES87434">
    <property type="protein sequence ID" value="AES87434"/>
    <property type="gene ID" value="MTR_4g027020"/>
</dbReference>
<evidence type="ECO:0000313" key="6">
    <source>
        <dbReference type="Proteomes" id="UP000002051"/>
    </source>
</evidence>
<name>G7JH31_MEDTR</name>